<reference evidence="3" key="2">
    <citation type="journal article" date="2008" name="Nucleic Acids Res.">
        <title>The rice annotation project database (RAP-DB): 2008 update.</title>
        <authorList>
            <consortium name="The rice annotation project (RAP)"/>
        </authorList>
    </citation>
    <scope>GENOME REANNOTATION</scope>
    <source>
        <strain evidence="3">cv. Nipponbare</strain>
    </source>
</reference>
<organism evidence="2 3">
    <name type="scientific">Oryza sativa subsp. japonica</name>
    <name type="common">Rice</name>
    <dbReference type="NCBI Taxonomy" id="39947"/>
    <lineage>
        <taxon>Eukaryota</taxon>
        <taxon>Viridiplantae</taxon>
        <taxon>Streptophyta</taxon>
        <taxon>Embryophyta</taxon>
        <taxon>Tracheophyta</taxon>
        <taxon>Spermatophyta</taxon>
        <taxon>Magnoliopsida</taxon>
        <taxon>Liliopsida</taxon>
        <taxon>Poales</taxon>
        <taxon>Poaceae</taxon>
        <taxon>BOP clade</taxon>
        <taxon>Oryzoideae</taxon>
        <taxon>Oryzeae</taxon>
        <taxon>Oryzinae</taxon>
        <taxon>Oryza</taxon>
        <taxon>Oryza sativa</taxon>
    </lineage>
</organism>
<dbReference type="EMBL" id="AC104281">
    <property type="protein sequence ID" value="AAV43890.1"/>
    <property type="molecule type" value="Genomic_DNA"/>
</dbReference>
<protein>
    <submittedName>
        <fullName evidence="2">Uncharacterized protein</fullName>
    </submittedName>
</protein>
<gene>
    <name evidence="2" type="ORF">OJ1537_B05.8</name>
</gene>
<evidence type="ECO:0000256" key="1">
    <source>
        <dbReference type="SAM" id="MobiDB-lite"/>
    </source>
</evidence>
<name>Q5W781_ORYSJ</name>
<feature type="region of interest" description="Disordered" evidence="1">
    <location>
        <begin position="116"/>
        <end position="160"/>
    </location>
</feature>
<dbReference type="AlphaFoldDB" id="Q5W781"/>
<feature type="region of interest" description="Disordered" evidence="1">
    <location>
        <begin position="72"/>
        <end position="100"/>
    </location>
</feature>
<proteinExistence type="predicted"/>
<feature type="compositionally biased region" description="Gly residues" evidence="1">
    <location>
        <begin position="72"/>
        <end position="82"/>
    </location>
</feature>
<accession>Q5W781</accession>
<evidence type="ECO:0000313" key="3">
    <source>
        <dbReference type="Proteomes" id="UP000000763"/>
    </source>
</evidence>
<evidence type="ECO:0000313" key="2">
    <source>
        <dbReference type="EMBL" id="AAV43890.1"/>
    </source>
</evidence>
<sequence length="184" mass="18820">MTLAPKPVDPTKIYFLGFSFQPSPPLLDGIEYYFSSPSSSRVLLRHSTFSLDATPTGSRGEKVSPAAVAGAPAGGVLGGGGWRGEEEAGPGEGRKRAASPPWLPTRAVAVAVAGPAAEDVPSGSDWHGEEEVGAGEGWKRAASPVASVGSPPFGAGSRGCRPGRWRWLAWQRETSPAGAVGAAA</sequence>
<reference evidence="3" key="1">
    <citation type="journal article" date="2005" name="Nature">
        <title>The map-based sequence of the rice genome.</title>
        <authorList>
            <consortium name="International rice genome sequencing project (IRGSP)"/>
            <person name="Matsumoto T."/>
            <person name="Wu J."/>
            <person name="Kanamori H."/>
            <person name="Katayose Y."/>
            <person name="Fujisawa M."/>
            <person name="Namiki N."/>
            <person name="Mizuno H."/>
            <person name="Yamamoto K."/>
            <person name="Antonio B.A."/>
            <person name="Baba T."/>
            <person name="Sakata K."/>
            <person name="Nagamura Y."/>
            <person name="Aoki H."/>
            <person name="Arikawa K."/>
            <person name="Arita K."/>
            <person name="Bito T."/>
            <person name="Chiden Y."/>
            <person name="Fujitsuka N."/>
            <person name="Fukunaka R."/>
            <person name="Hamada M."/>
            <person name="Harada C."/>
            <person name="Hayashi A."/>
            <person name="Hijishita S."/>
            <person name="Honda M."/>
            <person name="Hosokawa S."/>
            <person name="Ichikawa Y."/>
            <person name="Idonuma A."/>
            <person name="Iijima M."/>
            <person name="Ikeda M."/>
            <person name="Ikeno M."/>
            <person name="Ito K."/>
            <person name="Ito S."/>
            <person name="Ito T."/>
            <person name="Ito Y."/>
            <person name="Ito Y."/>
            <person name="Iwabuchi A."/>
            <person name="Kamiya K."/>
            <person name="Karasawa W."/>
            <person name="Kurita K."/>
            <person name="Katagiri S."/>
            <person name="Kikuta A."/>
            <person name="Kobayashi H."/>
            <person name="Kobayashi N."/>
            <person name="Machita K."/>
            <person name="Maehara T."/>
            <person name="Masukawa M."/>
            <person name="Mizubayashi T."/>
            <person name="Mukai Y."/>
            <person name="Nagasaki H."/>
            <person name="Nagata Y."/>
            <person name="Naito S."/>
            <person name="Nakashima M."/>
            <person name="Nakama Y."/>
            <person name="Nakamichi Y."/>
            <person name="Nakamura M."/>
            <person name="Meguro A."/>
            <person name="Negishi M."/>
            <person name="Ohta I."/>
            <person name="Ohta T."/>
            <person name="Okamoto M."/>
            <person name="Ono N."/>
            <person name="Saji S."/>
            <person name="Sakaguchi M."/>
            <person name="Sakai K."/>
            <person name="Shibata M."/>
            <person name="Shimokawa T."/>
            <person name="Song J."/>
            <person name="Takazaki Y."/>
            <person name="Terasawa K."/>
            <person name="Tsugane M."/>
            <person name="Tsuji K."/>
            <person name="Ueda S."/>
            <person name="Waki K."/>
            <person name="Yamagata H."/>
            <person name="Yamamoto M."/>
            <person name="Yamamoto S."/>
            <person name="Yamane H."/>
            <person name="Yoshiki S."/>
            <person name="Yoshihara R."/>
            <person name="Yukawa K."/>
            <person name="Zhong H."/>
            <person name="Yano M."/>
            <person name="Yuan Q."/>
            <person name="Ouyang S."/>
            <person name="Liu J."/>
            <person name="Jones K.M."/>
            <person name="Gansberger K."/>
            <person name="Moffat K."/>
            <person name="Hill J."/>
            <person name="Bera J."/>
            <person name="Fadrosh D."/>
            <person name="Jin S."/>
            <person name="Johri S."/>
            <person name="Kim M."/>
            <person name="Overton L."/>
            <person name="Reardon M."/>
            <person name="Tsitrin T."/>
            <person name="Vuong H."/>
            <person name="Weaver B."/>
            <person name="Ciecko A."/>
            <person name="Tallon L."/>
            <person name="Jackson J."/>
            <person name="Pai G."/>
            <person name="Aken S.V."/>
            <person name="Utterback T."/>
            <person name="Reidmuller S."/>
            <person name="Feldblyum T."/>
            <person name="Hsiao J."/>
            <person name="Zismann V."/>
            <person name="Iobst S."/>
            <person name="de Vazeille A.R."/>
            <person name="Buell C.R."/>
            <person name="Ying K."/>
            <person name="Li Y."/>
            <person name="Lu T."/>
            <person name="Huang Y."/>
            <person name="Zhao Q."/>
            <person name="Feng Q."/>
            <person name="Zhang L."/>
            <person name="Zhu J."/>
            <person name="Weng Q."/>
            <person name="Mu J."/>
            <person name="Lu Y."/>
            <person name="Fan D."/>
            <person name="Liu Y."/>
            <person name="Guan J."/>
            <person name="Zhang Y."/>
            <person name="Yu S."/>
            <person name="Liu X."/>
            <person name="Zhang Y."/>
            <person name="Hong G."/>
            <person name="Han B."/>
            <person name="Choisne N."/>
            <person name="Demange N."/>
            <person name="Orjeda G."/>
            <person name="Samain S."/>
            <person name="Cattolico L."/>
            <person name="Pelletier E."/>
            <person name="Couloux A."/>
            <person name="Segurens B."/>
            <person name="Wincker P."/>
            <person name="D'Hont A."/>
            <person name="Scarpelli C."/>
            <person name="Weissenbach J."/>
            <person name="Salanoubat M."/>
            <person name="Quetier F."/>
            <person name="Yu Y."/>
            <person name="Kim H.R."/>
            <person name="Rambo T."/>
            <person name="Currie J."/>
            <person name="Collura K."/>
            <person name="Luo M."/>
            <person name="Yang T."/>
            <person name="Ammiraju J.S.S."/>
            <person name="Engler F."/>
            <person name="Soderlund C."/>
            <person name="Wing R.A."/>
            <person name="Palmer L.E."/>
            <person name="de la Bastide M."/>
            <person name="Spiegel L."/>
            <person name="Nascimento L."/>
            <person name="Zutavern T."/>
            <person name="O'Shaughnessy A."/>
            <person name="Dike S."/>
            <person name="Dedhia N."/>
            <person name="Preston R."/>
            <person name="Balija V."/>
            <person name="McCombie W.R."/>
            <person name="Chow T."/>
            <person name="Chen H."/>
            <person name="Chung M."/>
            <person name="Chen C."/>
            <person name="Shaw J."/>
            <person name="Wu H."/>
            <person name="Hsiao K."/>
            <person name="Chao Y."/>
            <person name="Chu M."/>
            <person name="Cheng C."/>
            <person name="Hour A."/>
            <person name="Lee P."/>
            <person name="Lin S."/>
            <person name="Lin Y."/>
            <person name="Liou J."/>
            <person name="Liu S."/>
            <person name="Hsing Y."/>
            <person name="Raghuvanshi S."/>
            <person name="Mohanty A."/>
            <person name="Bharti A.K."/>
            <person name="Gaur A."/>
            <person name="Gupta V."/>
            <person name="Kumar D."/>
            <person name="Ravi V."/>
            <person name="Vij S."/>
            <person name="Kapur A."/>
            <person name="Khurana P."/>
            <person name="Khurana P."/>
            <person name="Khurana J.P."/>
            <person name="Tyagi A.K."/>
            <person name="Gaikwad K."/>
            <person name="Singh A."/>
            <person name="Dalal V."/>
            <person name="Srivastava S."/>
            <person name="Dixit A."/>
            <person name="Pal A.K."/>
            <person name="Ghazi I.A."/>
            <person name="Yadav M."/>
            <person name="Pandit A."/>
            <person name="Bhargava A."/>
            <person name="Sureshbabu K."/>
            <person name="Batra K."/>
            <person name="Sharma T.R."/>
            <person name="Mohapatra T."/>
            <person name="Singh N.K."/>
            <person name="Messing J."/>
            <person name="Nelson A.B."/>
            <person name="Fuks G."/>
            <person name="Kavchok S."/>
            <person name="Keizer G."/>
            <person name="Linton E."/>
            <person name="Llaca V."/>
            <person name="Song R."/>
            <person name="Tanyolac B."/>
            <person name="Young S."/>
            <person name="Ho-Il K."/>
            <person name="Hahn J.H."/>
            <person name="Sangsakoo G."/>
            <person name="Vanavichit A."/>
            <person name="de Mattos Luiz.A.T."/>
            <person name="Zimmer P.D."/>
            <person name="Malone G."/>
            <person name="Dellagostin O."/>
            <person name="de Oliveira A.C."/>
            <person name="Bevan M."/>
            <person name="Bancroft I."/>
            <person name="Minx P."/>
            <person name="Cordum H."/>
            <person name="Wilson R."/>
            <person name="Cheng Z."/>
            <person name="Jin W."/>
            <person name="Jiang J."/>
            <person name="Leong S.A."/>
            <person name="Iwama H."/>
            <person name="Gojobori T."/>
            <person name="Itoh T."/>
            <person name="Niimura Y."/>
            <person name="Fujii Y."/>
            <person name="Habara T."/>
            <person name="Sakai H."/>
            <person name="Sato Y."/>
            <person name="Wilson G."/>
            <person name="Kumar K."/>
            <person name="McCouch S."/>
            <person name="Juretic N."/>
            <person name="Hoen D."/>
            <person name="Wright S."/>
            <person name="Bruskiewich R."/>
            <person name="Bureau T."/>
            <person name="Miyao A."/>
            <person name="Hirochika H."/>
            <person name="Nishikawa T."/>
            <person name="Kadowaki K."/>
            <person name="Sugiura M."/>
            <person name="Burr B."/>
            <person name="Sasaki T."/>
        </authorList>
    </citation>
    <scope>NUCLEOTIDE SEQUENCE [LARGE SCALE GENOMIC DNA]</scope>
    <source>
        <strain evidence="3">cv. Nipponbare</strain>
    </source>
</reference>
<dbReference type="Proteomes" id="UP000000763">
    <property type="component" value="Chromosome 5"/>
</dbReference>